<dbReference type="EMBL" id="JAGVWE010000005">
    <property type="protein sequence ID" value="MBS3063426.1"/>
    <property type="molecule type" value="Genomic_DNA"/>
</dbReference>
<evidence type="ECO:0000313" key="2">
    <source>
        <dbReference type="Proteomes" id="UP000678237"/>
    </source>
</evidence>
<accession>A0A8T4LKT2</accession>
<evidence type="ECO:0000313" key="1">
    <source>
        <dbReference type="EMBL" id="MBS3063426.1"/>
    </source>
</evidence>
<name>A0A8T4LKT2_9ARCH</name>
<sequence>MLQTQSYAYCEAMDNYDDQDACYRGLNLAACDLLPKDKVSFADVTQEDCYFAVARTREDASLCGKMKEGDGCYDRMAFELMDESLCDKIKDASEWRSLRGSCYIALAAAKKDFGLCTRAGFPEEKLRWGEFLFKKSSCYGLLVHDADTCRGLKEVVEQEACLAGLVPSTRDVSLCEGLTNAEIRDFCFLVCLDCK</sequence>
<protein>
    <submittedName>
        <fullName evidence="1">Uncharacterized protein</fullName>
    </submittedName>
</protein>
<organism evidence="1 2">
    <name type="scientific">Candidatus Iainarchaeum sp</name>
    <dbReference type="NCBI Taxonomy" id="3101447"/>
    <lineage>
        <taxon>Archaea</taxon>
        <taxon>Candidatus Iainarchaeota</taxon>
        <taxon>Candidatus Iainarchaeia</taxon>
        <taxon>Candidatus Iainarchaeales</taxon>
        <taxon>Candidatus Iainarchaeaceae</taxon>
        <taxon>Candidatus Iainarchaeum</taxon>
    </lineage>
</organism>
<reference evidence="1" key="1">
    <citation type="submission" date="2021-03" db="EMBL/GenBank/DDBJ databases">
        <authorList>
            <person name="Jaffe A."/>
        </authorList>
    </citation>
    <scope>NUCLEOTIDE SEQUENCE</scope>
    <source>
        <strain evidence="1">RIFCSPLOWO2_01_FULL_58_19</strain>
    </source>
</reference>
<gene>
    <name evidence="1" type="ORF">J4203_06145</name>
</gene>
<dbReference type="Proteomes" id="UP000678237">
    <property type="component" value="Unassembled WGS sequence"/>
</dbReference>
<proteinExistence type="predicted"/>
<comment type="caution">
    <text evidence="1">The sequence shown here is derived from an EMBL/GenBank/DDBJ whole genome shotgun (WGS) entry which is preliminary data.</text>
</comment>
<reference evidence="1" key="2">
    <citation type="submission" date="2021-05" db="EMBL/GenBank/DDBJ databases">
        <title>Protein family content uncovers lineage relationships and bacterial pathway maintenance mechanisms in DPANN archaea.</title>
        <authorList>
            <person name="Castelle C.J."/>
            <person name="Meheust R."/>
            <person name="Jaffe A.L."/>
            <person name="Seitz K."/>
            <person name="Gong X."/>
            <person name="Baker B.J."/>
            <person name="Banfield J.F."/>
        </authorList>
    </citation>
    <scope>NUCLEOTIDE SEQUENCE</scope>
    <source>
        <strain evidence="1">RIFCSPLOWO2_01_FULL_58_19</strain>
    </source>
</reference>
<dbReference type="AlphaFoldDB" id="A0A8T4LKT2"/>